<feature type="binding site" evidence="6">
    <location>
        <position position="323"/>
    </location>
    <ligand>
        <name>ATP</name>
        <dbReference type="ChEBI" id="CHEBI:30616"/>
    </ligand>
</feature>
<evidence type="ECO:0000313" key="9">
    <source>
        <dbReference type="EMBL" id="KAA6392438.1"/>
    </source>
</evidence>
<dbReference type="GO" id="GO:0005524">
    <property type="term" value="F:ATP binding"/>
    <property type="evidence" value="ECO:0007669"/>
    <property type="project" value="UniProtKB-UniRule"/>
</dbReference>
<evidence type="ECO:0000256" key="6">
    <source>
        <dbReference type="PROSITE-ProRule" id="PRU10141"/>
    </source>
</evidence>
<dbReference type="InterPro" id="IPR011009">
    <property type="entry name" value="Kinase-like_dom_sf"/>
</dbReference>
<dbReference type="Gene3D" id="3.90.810.10">
    <property type="entry name" value="CRIB domain"/>
    <property type="match status" value="1"/>
</dbReference>
<evidence type="ECO:0000256" key="4">
    <source>
        <dbReference type="ARBA" id="ARBA00047899"/>
    </source>
</evidence>
<feature type="region of interest" description="Disordered" evidence="7">
    <location>
        <begin position="115"/>
        <end position="266"/>
    </location>
</feature>
<comment type="similarity">
    <text evidence="1">Belongs to the protein kinase superfamily. STE Ser/Thr protein kinase family. STE20 subfamily.</text>
</comment>
<comment type="caution">
    <text evidence="9">The sequence shown here is derived from an EMBL/GenBank/DDBJ whole genome shotgun (WGS) entry which is preliminary data.</text>
</comment>
<evidence type="ECO:0000256" key="3">
    <source>
        <dbReference type="ARBA" id="ARBA00022840"/>
    </source>
</evidence>
<dbReference type="AlphaFoldDB" id="A0A5J4WBV4"/>
<dbReference type="InterPro" id="IPR000719">
    <property type="entry name" value="Prot_kinase_dom"/>
</dbReference>
<dbReference type="PANTHER" id="PTHR45832:SF22">
    <property type="entry name" value="SERINE_THREONINE-PROTEIN KINASE SAMKA-RELATED"/>
    <property type="match status" value="1"/>
</dbReference>
<feature type="compositionally biased region" description="Low complexity" evidence="7">
    <location>
        <begin position="159"/>
        <end position="180"/>
    </location>
</feature>
<dbReference type="PROSITE" id="PS50011">
    <property type="entry name" value="PROTEIN_KINASE_DOM"/>
    <property type="match status" value="1"/>
</dbReference>
<accession>A0A5J4WBV4</accession>
<feature type="compositionally biased region" description="Polar residues" evidence="7">
    <location>
        <begin position="183"/>
        <end position="192"/>
    </location>
</feature>
<evidence type="ECO:0000259" key="8">
    <source>
        <dbReference type="PROSITE" id="PS50011"/>
    </source>
</evidence>
<dbReference type="GO" id="GO:0004674">
    <property type="term" value="F:protein serine/threonine kinase activity"/>
    <property type="evidence" value="ECO:0007669"/>
    <property type="project" value="UniProtKB-EC"/>
</dbReference>
<dbReference type="InterPro" id="IPR036936">
    <property type="entry name" value="CRIB_dom_sf"/>
</dbReference>
<keyword evidence="3 6" id="KW-0067">ATP-binding</keyword>
<comment type="catalytic activity">
    <reaction evidence="4">
        <text>L-threonyl-[protein] + ATP = O-phospho-L-threonyl-[protein] + ADP + H(+)</text>
        <dbReference type="Rhea" id="RHEA:46608"/>
        <dbReference type="Rhea" id="RHEA-COMP:11060"/>
        <dbReference type="Rhea" id="RHEA-COMP:11605"/>
        <dbReference type="ChEBI" id="CHEBI:15378"/>
        <dbReference type="ChEBI" id="CHEBI:30013"/>
        <dbReference type="ChEBI" id="CHEBI:30616"/>
        <dbReference type="ChEBI" id="CHEBI:61977"/>
        <dbReference type="ChEBI" id="CHEBI:456216"/>
        <dbReference type="EC" id="2.7.11.1"/>
    </reaction>
</comment>
<dbReference type="EMBL" id="SNRW01002539">
    <property type="protein sequence ID" value="KAA6392438.1"/>
    <property type="molecule type" value="Genomic_DNA"/>
</dbReference>
<organism evidence="9 10">
    <name type="scientific">Streblomastix strix</name>
    <dbReference type="NCBI Taxonomy" id="222440"/>
    <lineage>
        <taxon>Eukaryota</taxon>
        <taxon>Metamonada</taxon>
        <taxon>Preaxostyla</taxon>
        <taxon>Oxymonadida</taxon>
        <taxon>Streblomastigidae</taxon>
        <taxon>Streblomastix</taxon>
    </lineage>
</organism>
<dbReference type="OrthoDB" id="248923at2759"/>
<evidence type="ECO:0000256" key="1">
    <source>
        <dbReference type="ARBA" id="ARBA00008874"/>
    </source>
</evidence>
<proteinExistence type="inferred from homology"/>
<feature type="compositionally biased region" description="Pro residues" evidence="7">
    <location>
        <begin position="213"/>
        <end position="225"/>
    </location>
</feature>
<dbReference type="InterPro" id="IPR000095">
    <property type="entry name" value="CRIB_dom"/>
</dbReference>
<feature type="compositionally biased region" description="Low complexity" evidence="7">
    <location>
        <begin position="239"/>
        <end position="265"/>
    </location>
</feature>
<dbReference type="PANTHER" id="PTHR45832">
    <property type="entry name" value="SERINE/THREONINE-PROTEIN KINASE SAMKA-RELATED-RELATED"/>
    <property type="match status" value="1"/>
</dbReference>
<evidence type="ECO:0000256" key="5">
    <source>
        <dbReference type="ARBA" id="ARBA00048679"/>
    </source>
</evidence>
<feature type="compositionally biased region" description="Pro residues" evidence="7">
    <location>
        <begin position="127"/>
        <end position="152"/>
    </location>
</feature>
<protein>
    <recommendedName>
        <fullName evidence="8">Protein kinase domain-containing protein</fullName>
    </recommendedName>
</protein>
<dbReference type="InterPro" id="IPR017441">
    <property type="entry name" value="Protein_kinase_ATP_BS"/>
</dbReference>
<dbReference type="InterPro" id="IPR051931">
    <property type="entry name" value="PAK3-like"/>
</dbReference>
<dbReference type="Gene3D" id="3.30.200.20">
    <property type="entry name" value="Phosphorylase Kinase, domain 1"/>
    <property type="match status" value="1"/>
</dbReference>
<sequence length="399" mass="44333">MSLRFSRKMFTIGTPEDVQQQPVGFNHPTPIEPAIIPEKTSKSKGGKFEIGLPELGSFKQVVHVTNDSNSGLVGLPKEWEIIMTSSGLTNEDISANPDAFMRIMKKDILNITPQSQQKLSRFFSSPKPVPPPPKNEPPPLPEAPKLPSPQNNPFPLANPQYQYQQSPQYQQPPQFQTQAPFNPLQQQPNLISPPNIRPPTLDLTGQPRMSVPPQKPKFAPPPLPPSKRFSKPIETGLSQQTNQQQLQQTLQQQQQQQTQNTNQLTGSKRLISQKELDLQMNWGQIIRQGCDVDKEYPVRKKVGEGSTGQVYVSLHKGNPVAVKVMYITDQTDIQSILNEILMMKSNSGHPNIISFYDAFTVKFDTPSGLAPNKTPQQQVESGVGTDDLPPPPPPPSMSP</sequence>
<name>A0A5J4WBV4_9EUKA</name>
<feature type="domain" description="Protein kinase" evidence="8">
    <location>
        <begin position="296"/>
        <end position="399"/>
    </location>
</feature>
<feature type="region of interest" description="Disordered" evidence="7">
    <location>
        <begin position="366"/>
        <end position="399"/>
    </location>
</feature>
<gene>
    <name evidence="9" type="ORF">EZS28_012033</name>
</gene>
<dbReference type="SUPFAM" id="SSF56112">
    <property type="entry name" value="Protein kinase-like (PK-like)"/>
    <property type="match status" value="1"/>
</dbReference>
<feature type="non-terminal residue" evidence="9">
    <location>
        <position position="399"/>
    </location>
</feature>
<feature type="compositionally biased region" description="Pro residues" evidence="7">
    <location>
        <begin position="388"/>
        <end position="399"/>
    </location>
</feature>
<dbReference type="Pfam" id="PF00786">
    <property type="entry name" value="PBD"/>
    <property type="match status" value="1"/>
</dbReference>
<dbReference type="Pfam" id="PF00069">
    <property type="entry name" value="Pkinase"/>
    <property type="match status" value="1"/>
</dbReference>
<reference evidence="9 10" key="1">
    <citation type="submission" date="2019-03" db="EMBL/GenBank/DDBJ databases">
        <title>Single cell metagenomics reveals metabolic interactions within the superorganism composed of flagellate Streblomastix strix and complex community of Bacteroidetes bacteria on its surface.</title>
        <authorList>
            <person name="Treitli S.C."/>
            <person name="Kolisko M."/>
            <person name="Husnik F."/>
            <person name="Keeling P."/>
            <person name="Hampl V."/>
        </authorList>
    </citation>
    <scope>NUCLEOTIDE SEQUENCE [LARGE SCALE GENOMIC DNA]</scope>
    <source>
        <strain evidence="9">ST1C</strain>
    </source>
</reference>
<dbReference type="Proteomes" id="UP000324800">
    <property type="component" value="Unassembled WGS sequence"/>
</dbReference>
<evidence type="ECO:0000256" key="2">
    <source>
        <dbReference type="ARBA" id="ARBA00022741"/>
    </source>
</evidence>
<evidence type="ECO:0000313" key="10">
    <source>
        <dbReference type="Proteomes" id="UP000324800"/>
    </source>
</evidence>
<evidence type="ECO:0000256" key="7">
    <source>
        <dbReference type="SAM" id="MobiDB-lite"/>
    </source>
</evidence>
<comment type="catalytic activity">
    <reaction evidence="5">
        <text>L-seryl-[protein] + ATP = O-phospho-L-seryl-[protein] + ADP + H(+)</text>
        <dbReference type="Rhea" id="RHEA:17989"/>
        <dbReference type="Rhea" id="RHEA-COMP:9863"/>
        <dbReference type="Rhea" id="RHEA-COMP:11604"/>
        <dbReference type="ChEBI" id="CHEBI:15378"/>
        <dbReference type="ChEBI" id="CHEBI:29999"/>
        <dbReference type="ChEBI" id="CHEBI:30616"/>
        <dbReference type="ChEBI" id="CHEBI:83421"/>
        <dbReference type="ChEBI" id="CHEBI:456216"/>
        <dbReference type="EC" id="2.7.11.1"/>
    </reaction>
</comment>
<dbReference type="PROSITE" id="PS00107">
    <property type="entry name" value="PROTEIN_KINASE_ATP"/>
    <property type="match status" value="1"/>
</dbReference>
<keyword evidence="2 6" id="KW-0547">Nucleotide-binding</keyword>